<dbReference type="PANTHER" id="PTHR41247:SF1">
    <property type="entry name" value="HTH-TYPE TRANSCRIPTIONAL REPRESSOR YCNK"/>
    <property type="match status" value="1"/>
</dbReference>
<dbReference type="Pfam" id="PF05573">
    <property type="entry name" value="NosL"/>
    <property type="match status" value="1"/>
</dbReference>
<dbReference type="PROSITE" id="PS51257">
    <property type="entry name" value="PROKAR_LIPOPROTEIN"/>
    <property type="match status" value="1"/>
</dbReference>
<dbReference type="PANTHER" id="PTHR41247">
    <property type="entry name" value="HTH-TYPE TRANSCRIPTIONAL REPRESSOR YCNK"/>
    <property type="match status" value="1"/>
</dbReference>
<dbReference type="Gene3D" id="3.30.70.2060">
    <property type="match status" value="1"/>
</dbReference>
<dbReference type="Gene3D" id="3.30.70.2050">
    <property type="match status" value="1"/>
</dbReference>
<dbReference type="InterPro" id="IPR008719">
    <property type="entry name" value="N2O_reductase_NosL"/>
</dbReference>
<organism evidence="3 4">
    <name type="scientific">Pseudochelatococcus lubricantis</name>
    <dbReference type="NCBI Taxonomy" id="1538102"/>
    <lineage>
        <taxon>Bacteria</taxon>
        <taxon>Pseudomonadati</taxon>
        <taxon>Pseudomonadota</taxon>
        <taxon>Alphaproteobacteria</taxon>
        <taxon>Hyphomicrobiales</taxon>
        <taxon>Chelatococcaceae</taxon>
        <taxon>Pseudochelatococcus</taxon>
    </lineage>
</organism>
<dbReference type="EMBL" id="JAASQI010000010">
    <property type="protein sequence ID" value="NIJ59751.1"/>
    <property type="molecule type" value="Genomic_DNA"/>
</dbReference>
<evidence type="ECO:0000256" key="1">
    <source>
        <dbReference type="SAM" id="MobiDB-lite"/>
    </source>
</evidence>
<feature type="region of interest" description="Disordered" evidence="1">
    <location>
        <begin position="163"/>
        <end position="190"/>
    </location>
</feature>
<dbReference type="Proteomes" id="UP001429580">
    <property type="component" value="Unassembled WGS sequence"/>
</dbReference>
<dbReference type="SUPFAM" id="SSF160387">
    <property type="entry name" value="NosL/MerB-like"/>
    <property type="match status" value="1"/>
</dbReference>
<name>A0ABX0V9A3_9HYPH</name>
<comment type="caution">
    <text evidence="3">The sequence shown here is derived from an EMBL/GenBank/DDBJ whole genome shotgun (WGS) entry which is preliminary data.</text>
</comment>
<protein>
    <submittedName>
        <fullName evidence="3">Copper chaperone NosL</fullName>
    </submittedName>
</protein>
<evidence type="ECO:0000256" key="2">
    <source>
        <dbReference type="SAM" id="SignalP"/>
    </source>
</evidence>
<proteinExistence type="predicted"/>
<gene>
    <name evidence="3" type="ORF">FHS82_003612</name>
</gene>
<feature type="signal peptide" evidence="2">
    <location>
        <begin position="1"/>
        <end position="21"/>
    </location>
</feature>
<dbReference type="RefSeq" id="WP_166955425.1">
    <property type="nucleotide sequence ID" value="NZ_JAASQI010000010.1"/>
</dbReference>
<keyword evidence="2" id="KW-0732">Signal</keyword>
<reference evidence="3 4" key="1">
    <citation type="submission" date="2020-03" db="EMBL/GenBank/DDBJ databases">
        <title>Genomic Encyclopedia of Type Strains, Phase IV (KMG-IV): sequencing the most valuable type-strain genomes for metagenomic binning, comparative biology and taxonomic classification.</title>
        <authorList>
            <person name="Goeker M."/>
        </authorList>
    </citation>
    <scope>NUCLEOTIDE SEQUENCE [LARGE SCALE GENOMIC DNA]</scope>
    <source>
        <strain evidence="3 4">DSM 103870</strain>
    </source>
</reference>
<feature type="chain" id="PRO_5046757171" evidence="2">
    <location>
        <begin position="22"/>
        <end position="190"/>
    </location>
</feature>
<evidence type="ECO:0000313" key="3">
    <source>
        <dbReference type="EMBL" id="NIJ59751.1"/>
    </source>
</evidence>
<accession>A0ABX0V9A3</accession>
<evidence type="ECO:0000313" key="4">
    <source>
        <dbReference type="Proteomes" id="UP001429580"/>
    </source>
</evidence>
<keyword evidence="4" id="KW-1185">Reference proteome</keyword>
<sequence>MKHLSAALALAGLLLMTGCQQEETAAPPPPFALTADAMGRYCGMNVLEHPGPKGQIILRHLIEPIWFSSARDTLAFTMLPEEPRDIAAIYVSDMGTAPTWETPGATNWIDARKAHFVIGSAVRGGMGAREAVPFADLAQARAFIERNGGRVVGFDSIPPDYVLGADADAGEDPAPAPSRDHDTGAGGNHG</sequence>